<name>A0A061JBY0_TRYRA</name>
<evidence type="ECO:0000313" key="3">
    <source>
        <dbReference type="Proteomes" id="UP000031737"/>
    </source>
</evidence>
<protein>
    <submittedName>
        <fullName evidence="2">Uncharacterized protein</fullName>
    </submittedName>
</protein>
<feature type="region of interest" description="Disordered" evidence="1">
    <location>
        <begin position="82"/>
        <end position="112"/>
    </location>
</feature>
<organism evidence="2 3">
    <name type="scientific">Trypanosoma rangeli SC58</name>
    <dbReference type="NCBI Taxonomy" id="429131"/>
    <lineage>
        <taxon>Eukaryota</taxon>
        <taxon>Discoba</taxon>
        <taxon>Euglenozoa</taxon>
        <taxon>Kinetoplastea</taxon>
        <taxon>Metakinetoplastina</taxon>
        <taxon>Trypanosomatida</taxon>
        <taxon>Trypanosomatidae</taxon>
        <taxon>Trypanosoma</taxon>
        <taxon>Herpetosoma</taxon>
    </lineage>
</organism>
<comment type="caution">
    <text evidence="2">The sequence shown here is derived from an EMBL/GenBank/DDBJ whole genome shotgun (WGS) entry which is preliminary data.</text>
</comment>
<dbReference type="EMBL" id="AUPL01000361">
    <property type="protein sequence ID" value="ESL11880.1"/>
    <property type="molecule type" value="Genomic_DNA"/>
</dbReference>
<dbReference type="VEuPathDB" id="TriTrypDB:TRSC58_00361"/>
<gene>
    <name evidence="2" type="ORF">TRSC58_00361</name>
</gene>
<sequence>MLVADTSPGNTRDGTGCYASPVQQRSPTPRTARTIFPIAEESPGVEQYVVPEKSPSPYNEQLTDGVRRALGLLRDVRSKLIQHTHGRQRRADATANATVPHNTNSPAPVATRSSLRRCRRTQSHTPPDENMTLAEMCMRSGEEKECETVVGIAARRRMEKAPLRPNAERALWRMSVSPISPSIGGKSRSRSRRC</sequence>
<reference evidence="2 3" key="1">
    <citation type="submission" date="2013-07" db="EMBL/GenBank/DDBJ databases">
        <authorList>
            <person name="Stoco P.H."/>
            <person name="Wagner G."/>
            <person name="Gerber A."/>
            <person name="Zaha A."/>
            <person name="Thompson C."/>
            <person name="Bartholomeu D.C."/>
            <person name="Luckemeyer D.D."/>
            <person name="Bahia D."/>
            <person name="Loreto E."/>
            <person name="Prestes E.B."/>
            <person name="Lima F.M."/>
            <person name="Rodrigues-Luiz G."/>
            <person name="Vallejo G.A."/>
            <person name="Filho J.F."/>
            <person name="Monteiro K.M."/>
            <person name="Tyler K.M."/>
            <person name="de Almeida L.G."/>
            <person name="Ortiz M.F."/>
            <person name="Siervo M.A."/>
            <person name="de Moraes M.H."/>
            <person name="Cunha O.L."/>
            <person name="Mendonca-Neto R."/>
            <person name="Silva R."/>
            <person name="Teixeira S.M."/>
            <person name="Murta S.M."/>
            <person name="Sincero T.C."/>
            <person name="Mendes T.A."/>
            <person name="Urmenyi T.P."/>
            <person name="Silva V.G."/>
            <person name="da Rocha W.D."/>
            <person name="Andersson B."/>
            <person name="Romanha A.J."/>
            <person name="Steindel M."/>
            <person name="de Vasconcelos A.T."/>
            <person name="Grisard E.C."/>
        </authorList>
    </citation>
    <scope>NUCLEOTIDE SEQUENCE [LARGE SCALE GENOMIC DNA]</scope>
    <source>
        <strain evidence="2 3">SC58</strain>
    </source>
</reference>
<proteinExistence type="predicted"/>
<dbReference type="OrthoDB" id="10458507at2759"/>
<dbReference type="AlphaFoldDB" id="A0A061JBY0"/>
<keyword evidence="3" id="KW-1185">Reference proteome</keyword>
<evidence type="ECO:0000313" key="2">
    <source>
        <dbReference type="EMBL" id="ESL11880.1"/>
    </source>
</evidence>
<feature type="compositionally biased region" description="Polar residues" evidence="1">
    <location>
        <begin position="95"/>
        <end position="106"/>
    </location>
</feature>
<dbReference type="Proteomes" id="UP000031737">
    <property type="component" value="Unassembled WGS sequence"/>
</dbReference>
<feature type="region of interest" description="Disordered" evidence="1">
    <location>
        <begin position="1"/>
        <end position="29"/>
    </location>
</feature>
<accession>A0A061JBY0</accession>
<evidence type="ECO:0000256" key="1">
    <source>
        <dbReference type="SAM" id="MobiDB-lite"/>
    </source>
</evidence>